<feature type="chain" id="PRO_5031077915" description="Secreted protein" evidence="1">
    <location>
        <begin position="28"/>
        <end position="269"/>
    </location>
</feature>
<evidence type="ECO:0008006" key="4">
    <source>
        <dbReference type="Google" id="ProtNLM"/>
    </source>
</evidence>
<keyword evidence="3" id="KW-1185">Reference proteome</keyword>
<reference evidence="2 3" key="1">
    <citation type="submission" date="2020-08" db="EMBL/GenBank/DDBJ databases">
        <title>Genomic Encyclopedia of Type Strains, Phase III (KMG-III): the genomes of soil and plant-associated and newly described type strains.</title>
        <authorList>
            <person name="Whitman W."/>
        </authorList>
    </citation>
    <scope>NUCLEOTIDE SEQUENCE [LARGE SCALE GENOMIC DNA]</scope>
    <source>
        <strain evidence="2 3">CECT 8075</strain>
    </source>
</reference>
<proteinExistence type="predicted"/>
<name>A0A7W5H6F2_9BACT</name>
<dbReference type="EMBL" id="JACHXU010000007">
    <property type="protein sequence ID" value="MBB3206811.1"/>
    <property type="molecule type" value="Genomic_DNA"/>
</dbReference>
<organism evidence="2 3">
    <name type="scientific">Aporhodopirellula rubra</name>
    <dbReference type="NCBI Taxonomy" id="980271"/>
    <lineage>
        <taxon>Bacteria</taxon>
        <taxon>Pseudomonadati</taxon>
        <taxon>Planctomycetota</taxon>
        <taxon>Planctomycetia</taxon>
        <taxon>Pirellulales</taxon>
        <taxon>Pirellulaceae</taxon>
        <taxon>Aporhodopirellula</taxon>
    </lineage>
</organism>
<dbReference type="RefSeq" id="WP_184305228.1">
    <property type="nucleotide sequence ID" value="NZ_JACHXU010000007.1"/>
</dbReference>
<dbReference type="PANTHER" id="PTHR36057">
    <property type="match status" value="1"/>
</dbReference>
<dbReference type="Pfam" id="PF06764">
    <property type="entry name" value="DUF1223"/>
    <property type="match status" value="1"/>
</dbReference>
<dbReference type="PANTHER" id="PTHR36057:SF1">
    <property type="entry name" value="LIPOPROTEIN LIPID ATTACHMENT SITE-LIKE PROTEIN, PUTATIVE (DUF1223)-RELATED"/>
    <property type="match status" value="1"/>
</dbReference>
<comment type="caution">
    <text evidence="2">The sequence shown here is derived from an EMBL/GenBank/DDBJ whole genome shotgun (WGS) entry which is preliminary data.</text>
</comment>
<accession>A0A7W5H6F2</accession>
<dbReference type="InterPro" id="IPR036249">
    <property type="entry name" value="Thioredoxin-like_sf"/>
</dbReference>
<dbReference type="AlphaFoldDB" id="A0A7W5H6F2"/>
<evidence type="ECO:0000313" key="3">
    <source>
        <dbReference type="Proteomes" id="UP000536179"/>
    </source>
</evidence>
<evidence type="ECO:0000256" key="1">
    <source>
        <dbReference type="SAM" id="SignalP"/>
    </source>
</evidence>
<sequence length="269" mass="29016">MRAIPFCIVCFCAGCWGVVLPSPQSFAQTEFTEPTDETDGKPANNASPSGIAVVELFTSQGCSSCPSADRVLQQIASVASKGKPRVYALSFHVDYWNRLGWEDPYSSPVSTRRQKQYAVSMRSNRIYTPQMIVNGTEQFLGSDRAHAHRAVVGALAEKPTSYVTLEVASQANDRNLQVKYQITGQYDGCLLQVAAIQTPAANAIPRGENAGRTLTHVNVVRAFESIPATASTGTVELSLPDDVEPSTTRVIAYVQNPKTLAITGANTTN</sequence>
<feature type="signal peptide" evidence="1">
    <location>
        <begin position="1"/>
        <end position="27"/>
    </location>
</feature>
<protein>
    <recommendedName>
        <fullName evidence="4">Secreted protein</fullName>
    </recommendedName>
</protein>
<keyword evidence="1" id="KW-0732">Signal</keyword>
<dbReference type="SUPFAM" id="SSF52833">
    <property type="entry name" value="Thioredoxin-like"/>
    <property type="match status" value="1"/>
</dbReference>
<evidence type="ECO:0000313" key="2">
    <source>
        <dbReference type="EMBL" id="MBB3206811.1"/>
    </source>
</evidence>
<dbReference type="InterPro" id="IPR010634">
    <property type="entry name" value="DUF1223"/>
</dbReference>
<gene>
    <name evidence="2" type="ORF">FHS27_002623</name>
</gene>
<dbReference type="Proteomes" id="UP000536179">
    <property type="component" value="Unassembled WGS sequence"/>
</dbReference>